<feature type="transmembrane region" description="Helical" evidence="5">
    <location>
        <begin position="140"/>
        <end position="159"/>
    </location>
</feature>
<dbReference type="InterPro" id="IPR011701">
    <property type="entry name" value="MFS"/>
</dbReference>
<comment type="subcellular location">
    <subcellularLocation>
        <location evidence="1">Membrane</location>
        <topology evidence="1">Multi-pass membrane protein</topology>
    </subcellularLocation>
</comment>
<keyword evidence="3 5" id="KW-1133">Transmembrane helix</keyword>
<name>A0ABR0K137_9EURO</name>
<feature type="transmembrane region" description="Helical" evidence="5">
    <location>
        <begin position="373"/>
        <end position="394"/>
    </location>
</feature>
<evidence type="ECO:0000256" key="2">
    <source>
        <dbReference type="ARBA" id="ARBA00022692"/>
    </source>
</evidence>
<dbReference type="InterPro" id="IPR020846">
    <property type="entry name" value="MFS_dom"/>
</dbReference>
<feature type="transmembrane region" description="Helical" evidence="5">
    <location>
        <begin position="73"/>
        <end position="92"/>
    </location>
</feature>
<evidence type="ECO:0000256" key="4">
    <source>
        <dbReference type="ARBA" id="ARBA00023136"/>
    </source>
</evidence>
<dbReference type="Pfam" id="PF07690">
    <property type="entry name" value="MFS_1"/>
    <property type="match status" value="1"/>
</dbReference>
<keyword evidence="2 5" id="KW-0812">Transmembrane</keyword>
<feature type="transmembrane region" description="Helical" evidence="5">
    <location>
        <begin position="332"/>
        <end position="352"/>
    </location>
</feature>
<dbReference type="SUPFAM" id="SSF103473">
    <property type="entry name" value="MFS general substrate transporter"/>
    <property type="match status" value="1"/>
</dbReference>
<feature type="transmembrane region" description="Helical" evidence="5">
    <location>
        <begin position="112"/>
        <end position="128"/>
    </location>
</feature>
<dbReference type="PANTHER" id="PTHR23502">
    <property type="entry name" value="MAJOR FACILITATOR SUPERFAMILY"/>
    <property type="match status" value="1"/>
</dbReference>
<gene>
    <name evidence="7" type="ORF">LTR24_008045</name>
</gene>
<keyword evidence="8" id="KW-1185">Reference proteome</keyword>
<feature type="transmembrane region" description="Helical" evidence="5">
    <location>
        <begin position="165"/>
        <end position="186"/>
    </location>
</feature>
<evidence type="ECO:0000313" key="7">
    <source>
        <dbReference type="EMBL" id="KAK5081902.1"/>
    </source>
</evidence>
<evidence type="ECO:0000256" key="3">
    <source>
        <dbReference type="ARBA" id="ARBA00022989"/>
    </source>
</evidence>
<reference evidence="7 8" key="1">
    <citation type="submission" date="2023-08" db="EMBL/GenBank/DDBJ databases">
        <title>Black Yeasts Isolated from many extreme environments.</title>
        <authorList>
            <person name="Coleine C."/>
            <person name="Stajich J.E."/>
            <person name="Selbmann L."/>
        </authorList>
    </citation>
    <scope>NUCLEOTIDE SEQUENCE [LARGE SCALE GENOMIC DNA]</scope>
    <source>
        <strain evidence="7 8">CCFEE 5885</strain>
    </source>
</reference>
<organism evidence="7 8">
    <name type="scientific">Lithohypha guttulata</name>
    <dbReference type="NCBI Taxonomy" id="1690604"/>
    <lineage>
        <taxon>Eukaryota</taxon>
        <taxon>Fungi</taxon>
        <taxon>Dikarya</taxon>
        <taxon>Ascomycota</taxon>
        <taxon>Pezizomycotina</taxon>
        <taxon>Eurotiomycetes</taxon>
        <taxon>Chaetothyriomycetidae</taxon>
        <taxon>Chaetothyriales</taxon>
        <taxon>Trichomeriaceae</taxon>
        <taxon>Lithohypha</taxon>
    </lineage>
</organism>
<feature type="transmembrane region" description="Helical" evidence="5">
    <location>
        <begin position="436"/>
        <end position="456"/>
    </location>
</feature>
<feature type="transmembrane region" description="Helical" evidence="5">
    <location>
        <begin position="406"/>
        <end position="429"/>
    </location>
</feature>
<evidence type="ECO:0000259" key="6">
    <source>
        <dbReference type="PROSITE" id="PS50850"/>
    </source>
</evidence>
<feature type="transmembrane region" description="Helical" evidence="5">
    <location>
        <begin position="198"/>
        <end position="222"/>
    </location>
</feature>
<comment type="caution">
    <text evidence="7">The sequence shown here is derived from an EMBL/GenBank/DDBJ whole genome shotgun (WGS) entry which is preliminary data.</text>
</comment>
<feature type="transmembrane region" description="Helical" evidence="5">
    <location>
        <begin position="228"/>
        <end position="247"/>
    </location>
</feature>
<keyword evidence="4 5" id="KW-0472">Membrane</keyword>
<dbReference type="Gene3D" id="1.20.1720.10">
    <property type="entry name" value="Multidrug resistance protein D"/>
    <property type="match status" value="1"/>
</dbReference>
<dbReference type="InterPro" id="IPR036259">
    <property type="entry name" value="MFS_trans_sf"/>
</dbReference>
<evidence type="ECO:0000256" key="5">
    <source>
        <dbReference type="SAM" id="Phobius"/>
    </source>
</evidence>
<feature type="domain" description="Major facilitator superfamily (MFS) profile" evidence="6">
    <location>
        <begin position="74"/>
        <end position="457"/>
    </location>
</feature>
<dbReference type="Proteomes" id="UP001345013">
    <property type="component" value="Unassembled WGS sequence"/>
</dbReference>
<sequence length="457" mass="51056">MASSSSSTEKHMQGHHEEQIERLATYDRSFPASNITEAHRNYLIERHGTFQLDPVPDFTDADPLNWSLPKKTINILLVAFHAMMATFTAASIQSAFENIAEDLNVSLQRTTYLTSLFIAILGGAPLFWQPISKRYGRRPVFLISLVIGAVGNIGCARSPSYATMAVCRAITAFFISPAAAIGSGVVKEVFFKRDRARYMGIWTLMVTIGVPAAPFIFGFLAQRVTYRWIYWTLAITNAVQFVLYLFLGHESRYMRGGDEATKARSLFLFRRIDSSKITAYEFIRPFRFFGKLCVVLPAFAYSIVFLFTSVMITVEIPQLFGEKFHFNTQQLGLQFLGTIIGSIIGEQIGGAASDYWMNRRAKRGVHPQPEYRLWLSYLGYGLSICGVVVFLVQIENAPALHWDVSPIVGAGIAAAGNQIVTTVLITYAIDCYIEDAASVGVFITFVRQILGFIGPFW</sequence>
<dbReference type="EMBL" id="JAVRRG010000131">
    <property type="protein sequence ID" value="KAK5081902.1"/>
    <property type="molecule type" value="Genomic_DNA"/>
</dbReference>
<accession>A0ABR0K137</accession>
<proteinExistence type="predicted"/>
<feature type="transmembrane region" description="Helical" evidence="5">
    <location>
        <begin position="292"/>
        <end position="312"/>
    </location>
</feature>
<protein>
    <recommendedName>
        <fullName evidence="6">Major facilitator superfamily (MFS) profile domain-containing protein</fullName>
    </recommendedName>
</protein>
<evidence type="ECO:0000256" key="1">
    <source>
        <dbReference type="ARBA" id="ARBA00004141"/>
    </source>
</evidence>
<evidence type="ECO:0000313" key="8">
    <source>
        <dbReference type="Proteomes" id="UP001345013"/>
    </source>
</evidence>
<dbReference type="PROSITE" id="PS50850">
    <property type="entry name" value="MFS"/>
    <property type="match status" value="1"/>
</dbReference>
<dbReference type="PANTHER" id="PTHR23502:SF2">
    <property type="entry name" value="TRANSPORTER, PUTATIVE (AFU_ORTHOLOGUE AFUA_2G08910)-RELATED"/>
    <property type="match status" value="1"/>
</dbReference>